<comment type="catalytic activity">
    <reaction evidence="23">
        <text>K(+)(in) = K(+)(out)</text>
        <dbReference type="Rhea" id="RHEA:29463"/>
        <dbReference type="ChEBI" id="CHEBI:29103"/>
    </reaction>
</comment>
<keyword evidence="21" id="KW-0966">Cell projection</keyword>
<dbReference type="PANTHER" id="PTHR22878">
    <property type="entry name" value="DYNEIN HEAVY CHAIN 6, AXONEMAL-LIKE-RELATED"/>
    <property type="match status" value="1"/>
</dbReference>
<comment type="subcellular location">
    <subcellularLocation>
        <location evidence="2">Cytoplasm</location>
        <location evidence="2">Cytoskeleton</location>
        <location evidence="2">Cilium axoneme</location>
    </subcellularLocation>
    <subcellularLocation>
        <location evidence="1">Membrane</location>
        <topology evidence="1">Multi-pass membrane protein</topology>
    </subcellularLocation>
</comment>
<dbReference type="Pfam" id="PF12780">
    <property type="entry name" value="AAA_8"/>
    <property type="match status" value="1"/>
</dbReference>
<keyword evidence="22" id="KW-0407">Ion channel</keyword>
<dbReference type="Gene3D" id="3.40.50.300">
    <property type="entry name" value="P-loop containing nucleotide triphosphate hydrolases"/>
    <property type="match status" value="4"/>
</dbReference>
<dbReference type="FunFam" id="1.20.1270.280:FF:000001">
    <property type="entry name" value="dynein heavy chain 7, axonemal"/>
    <property type="match status" value="1"/>
</dbReference>
<dbReference type="Pfam" id="PF01007">
    <property type="entry name" value="IRK"/>
    <property type="match status" value="1"/>
</dbReference>
<evidence type="ECO:0000256" key="6">
    <source>
        <dbReference type="ARBA" id="ARBA00022538"/>
    </source>
</evidence>
<evidence type="ECO:0000256" key="21">
    <source>
        <dbReference type="ARBA" id="ARBA00023273"/>
    </source>
</evidence>
<keyword evidence="43" id="KW-1185">Reference proteome</keyword>
<evidence type="ECO:0000256" key="11">
    <source>
        <dbReference type="ARBA" id="ARBA00022882"/>
    </source>
</evidence>
<feature type="domain" description="Dynein heavy chain AAA module D4" evidence="35">
    <location>
        <begin position="2211"/>
        <end position="2471"/>
    </location>
</feature>
<dbReference type="InterPro" id="IPR024317">
    <property type="entry name" value="Dynein_heavy_chain_D4_dom"/>
</dbReference>
<evidence type="ECO:0000259" key="34">
    <source>
        <dbReference type="Pfam" id="PF12777"/>
    </source>
</evidence>
<evidence type="ECO:0000256" key="15">
    <source>
        <dbReference type="ARBA" id="ARBA00023054"/>
    </source>
</evidence>
<evidence type="ECO:0000259" key="32">
    <source>
        <dbReference type="Pfam" id="PF08466"/>
    </source>
</evidence>
<evidence type="ECO:0000256" key="20">
    <source>
        <dbReference type="ARBA" id="ARBA00023212"/>
    </source>
</evidence>
<dbReference type="FunFam" id="1.10.8.720:FF:000001">
    <property type="entry name" value="dynein heavy chain 7, axonemal"/>
    <property type="match status" value="1"/>
</dbReference>
<keyword evidence="13 28" id="KW-1133">Transmembrane helix</keyword>
<keyword evidence="5" id="KW-0963">Cytoplasm</keyword>
<evidence type="ECO:0000313" key="42">
    <source>
        <dbReference type="EMBL" id="KAG7336462.1"/>
    </source>
</evidence>
<dbReference type="InterPro" id="IPR041228">
    <property type="entry name" value="Dynein_C"/>
</dbReference>
<feature type="domain" description="Potassium channel inwardly rectifying Kir N-terminal" evidence="32">
    <location>
        <begin position="1"/>
        <end position="50"/>
    </location>
</feature>
<keyword evidence="11" id="KW-0851">Voltage-gated channel</keyword>
<dbReference type="GO" id="GO:0005242">
    <property type="term" value="F:inward rectifier potassium channel activity"/>
    <property type="evidence" value="ECO:0007669"/>
    <property type="project" value="InterPro"/>
</dbReference>
<evidence type="ECO:0000259" key="30">
    <source>
        <dbReference type="Pfam" id="PF03028"/>
    </source>
</evidence>
<evidence type="ECO:0000256" key="7">
    <source>
        <dbReference type="ARBA" id="ARBA00022692"/>
    </source>
</evidence>
<dbReference type="Gene3D" id="1.10.8.1220">
    <property type="match status" value="1"/>
</dbReference>
<dbReference type="SUPFAM" id="SSF81324">
    <property type="entry name" value="Voltage-gated potassium channels"/>
    <property type="match status" value="1"/>
</dbReference>
<dbReference type="Proteomes" id="UP000824219">
    <property type="component" value="Linkage Group LG01"/>
</dbReference>
<dbReference type="InterPro" id="IPR041658">
    <property type="entry name" value="AAA_lid_11"/>
</dbReference>
<dbReference type="Gene3D" id="3.20.180.20">
    <property type="entry name" value="Dynein heavy chain, N-terminal domain 2"/>
    <property type="match status" value="1"/>
</dbReference>
<dbReference type="Pfam" id="PF17852">
    <property type="entry name" value="Dynein_AAA_lid"/>
    <property type="match status" value="1"/>
</dbReference>
<dbReference type="PRINTS" id="PR01325">
    <property type="entry name" value="KIR22CHANNEL"/>
</dbReference>
<feature type="domain" description="Dynein heavy chain linker" evidence="31">
    <location>
        <begin position="1064"/>
        <end position="1468"/>
    </location>
</feature>
<dbReference type="FunFam" id="1.10.287.70:FF:000039">
    <property type="entry name" value="ATP-sensitive inward rectifier potassium channel 12"/>
    <property type="match status" value="1"/>
</dbReference>
<dbReference type="Gene3D" id="1.20.920.30">
    <property type="match status" value="1"/>
</dbReference>
<dbReference type="InterPro" id="IPR040445">
    <property type="entry name" value="Kir_TM"/>
</dbReference>
<evidence type="ECO:0000259" key="35">
    <source>
        <dbReference type="Pfam" id="PF12780"/>
    </source>
</evidence>
<evidence type="ECO:0000259" key="36">
    <source>
        <dbReference type="Pfam" id="PF12781"/>
    </source>
</evidence>
<keyword evidence="14" id="KW-0243">Dynein</keyword>
<evidence type="ECO:0000256" key="19">
    <source>
        <dbReference type="ARBA" id="ARBA00023175"/>
    </source>
</evidence>
<evidence type="ECO:0000256" key="27">
    <source>
        <dbReference type="SAM" id="Coils"/>
    </source>
</evidence>
<dbReference type="Gene3D" id="1.10.8.720">
    <property type="entry name" value="Region D6 of dynein motor"/>
    <property type="match status" value="1"/>
</dbReference>
<dbReference type="FunFam" id="1.20.140.100:FF:000004">
    <property type="entry name" value="Dynein axonemal heavy chain 6"/>
    <property type="match status" value="1"/>
</dbReference>
<evidence type="ECO:0000256" key="16">
    <source>
        <dbReference type="ARBA" id="ARBA00023065"/>
    </source>
</evidence>
<dbReference type="InterPro" id="IPR024743">
    <property type="entry name" value="Dynein_HC_stalk"/>
</dbReference>
<dbReference type="FunFam" id="1.10.287.2620:FF:000002">
    <property type="entry name" value="Dynein heavy chain 2, axonemal"/>
    <property type="match status" value="1"/>
</dbReference>
<evidence type="ECO:0000313" key="43">
    <source>
        <dbReference type="Proteomes" id="UP000824219"/>
    </source>
</evidence>
<dbReference type="Gene3D" id="1.20.58.1120">
    <property type="match status" value="1"/>
</dbReference>
<dbReference type="Pfam" id="PF18198">
    <property type="entry name" value="AAA_lid_11"/>
    <property type="match status" value="1"/>
</dbReference>
<dbReference type="InterPro" id="IPR041589">
    <property type="entry name" value="DNAH3_AAA_lid_1"/>
</dbReference>
<dbReference type="GO" id="GO:0045505">
    <property type="term" value="F:dynein intermediate chain binding"/>
    <property type="evidence" value="ECO:0007669"/>
    <property type="project" value="InterPro"/>
</dbReference>
<dbReference type="Pfam" id="PF17655">
    <property type="entry name" value="IRK_C"/>
    <property type="match status" value="1"/>
</dbReference>
<keyword evidence="10" id="KW-0067">ATP-binding</keyword>
<dbReference type="SUPFAM" id="SSF81296">
    <property type="entry name" value="E set domains"/>
    <property type="match status" value="1"/>
</dbReference>
<evidence type="ECO:0000259" key="38">
    <source>
        <dbReference type="Pfam" id="PF17852"/>
    </source>
</evidence>
<dbReference type="GO" id="GO:0005858">
    <property type="term" value="C:axonemal dynein complex"/>
    <property type="evidence" value="ECO:0007669"/>
    <property type="project" value="UniProtKB-ARBA"/>
</dbReference>
<dbReference type="InterPro" id="IPR016449">
    <property type="entry name" value="K_chnl_inward-rec_Kir"/>
</dbReference>
<dbReference type="GO" id="GO:0005874">
    <property type="term" value="C:microtubule"/>
    <property type="evidence" value="ECO:0007669"/>
    <property type="project" value="UniProtKB-KW"/>
</dbReference>
<feature type="transmembrane region" description="Helical" evidence="28">
    <location>
        <begin position="164"/>
        <end position="187"/>
    </location>
</feature>
<keyword evidence="8" id="KW-0493">Microtubule</keyword>
<dbReference type="GO" id="GO:0051959">
    <property type="term" value="F:dynein light intermediate chain binding"/>
    <property type="evidence" value="ECO:0007669"/>
    <property type="project" value="InterPro"/>
</dbReference>
<dbReference type="EMBL" id="JAHKSW010000001">
    <property type="protein sequence ID" value="KAG7336462.1"/>
    <property type="molecule type" value="Genomic_DNA"/>
</dbReference>
<dbReference type="InterPro" id="IPR042219">
    <property type="entry name" value="AAA_lid_11_sf"/>
</dbReference>
<keyword evidence="20" id="KW-0206">Cytoskeleton</keyword>
<dbReference type="Gene3D" id="1.20.920.20">
    <property type="match status" value="1"/>
</dbReference>
<keyword evidence="12" id="KW-0630">Potassium</keyword>
<dbReference type="Pfam" id="PF08393">
    <property type="entry name" value="DHC_N2"/>
    <property type="match status" value="1"/>
</dbReference>
<keyword evidence="19" id="KW-0505">Motor protein</keyword>
<dbReference type="FunFam" id="3.10.490.20:FF:000001">
    <property type="entry name" value="dynein heavy chain 7, axonemal"/>
    <property type="match status" value="1"/>
</dbReference>
<organism evidence="42 43">
    <name type="scientific">Hemibagrus wyckioides</name>
    <dbReference type="NCBI Taxonomy" id="337641"/>
    <lineage>
        <taxon>Eukaryota</taxon>
        <taxon>Metazoa</taxon>
        <taxon>Chordata</taxon>
        <taxon>Craniata</taxon>
        <taxon>Vertebrata</taxon>
        <taxon>Euteleostomi</taxon>
        <taxon>Actinopterygii</taxon>
        <taxon>Neopterygii</taxon>
        <taxon>Teleostei</taxon>
        <taxon>Ostariophysi</taxon>
        <taxon>Siluriformes</taxon>
        <taxon>Bagridae</taxon>
        <taxon>Hemibagrus</taxon>
    </lineage>
</organism>
<dbReference type="Gene3D" id="1.10.287.2620">
    <property type="match status" value="1"/>
</dbReference>
<dbReference type="OrthoDB" id="5593012at2759"/>
<evidence type="ECO:0000259" key="41">
    <source>
        <dbReference type="Pfam" id="PF18199"/>
    </source>
</evidence>
<evidence type="ECO:0000256" key="3">
    <source>
        <dbReference type="ARBA" id="ARBA00008887"/>
    </source>
</evidence>
<dbReference type="FunFam" id="3.40.50.300:FF:005585">
    <property type="entry name" value="Predicted protein"/>
    <property type="match status" value="1"/>
</dbReference>
<evidence type="ECO:0000256" key="18">
    <source>
        <dbReference type="ARBA" id="ARBA00023136"/>
    </source>
</evidence>
<accession>A0A9D3P8B3</accession>
<dbReference type="GO" id="GO:0005524">
    <property type="term" value="F:ATP binding"/>
    <property type="evidence" value="ECO:0007669"/>
    <property type="project" value="UniProtKB-KW"/>
</dbReference>
<dbReference type="PANTHER" id="PTHR22878:SF71">
    <property type="entry name" value="DYNEIN, AXONEMAL, HEAVY CHAIN 3"/>
    <property type="match status" value="1"/>
</dbReference>
<feature type="domain" description="Dynein heavy chain AAA lid" evidence="40">
    <location>
        <begin position="3474"/>
        <end position="3613"/>
    </location>
</feature>
<dbReference type="FunFam" id="1.20.920.30:FF:000002">
    <property type="entry name" value="Dynein axonemal heavy chain 3"/>
    <property type="match status" value="1"/>
</dbReference>
<dbReference type="InterPro" id="IPR043160">
    <property type="entry name" value="Dynein_C_barrel"/>
</dbReference>
<feature type="domain" description="Dynein heavy chain ATP-binding dynein motor region" evidence="36">
    <location>
        <begin position="2859"/>
        <end position="3080"/>
    </location>
</feature>
<dbReference type="Gene3D" id="1.20.140.100">
    <property type="entry name" value="Dynein heavy chain, N-terminal domain 2"/>
    <property type="match status" value="1"/>
</dbReference>
<feature type="transmembrane region" description="Helical" evidence="28">
    <location>
        <begin position="124"/>
        <end position="143"/>
    </location>
</feature>
<dbReference type="Gene3D" id="2.60.40.1400">
    <property type="entry name" value="G protein-activated inward rectifier potassium channel 1"/>
    <property type="match status" value="1"/>
</dbReference>
<evidence type="ECO:0000256" key="23">
    <source>
        <dbReference type="ARBA" id="ARBA00034430"/>
    </source>
</evidence>
<dbReference type="Pfam" id="PF12777">
    <property type="entry name" value="MT"/>
    <property type="match status" value="1"/>
</dbReference>
<evidence type="ECO:0000259" key="39">
    <source>
        <dbReference type="Pfam" id="PF17857"/>
    </source>
</evidence>
<dbReference type="PRINTS" id="PR01320">
    <property type="entry name" value="KIRCHANNEL"/>
</dbReference>
<dbReference type="InterPro" id="IPR013673">
    <property type="entry name" value="K_chnl_inward-rec_Kir_N"/>
</dbReference>
<evidence type="ECO:0000259" key="29">
    <source>
        <dbReference type="Pfam" id="PF01007"/>
    </source>
</evidence>
<evidence type="ECO:0000259" key="40">
    <source>
        <dbReference type="Pfam" id="PF18198"/>
    </source>
</evidence>
<dbReference type="InterPro" id="IPR004273">
    <property type="entry name" value="Dynein_heavy_D6_P-loop"/>
</dbReference>
<dbReference type="InterPro" id="IPR042228">
    <property type="entry name" value="Dynein_linker_3"/>
</dbReference>
<dbReference type="InterPro" id="IPR013518">
    <property type="entry name" value="K_chnl_inward-rec_Kir_cyto"/>
</dbReference>
<dbReference type="InterPro" id="IPR035706">
    <property type="entry name" value="AAA_9"/>
</dbReference>
<dbReference type="FunFam" id="1.10.8.1220:FF:000001">
    <property type="entry name" value="Dynein axonemal heavy chain 5"/>
    <property type="match status" value="1"/>
</dbReference>
<evidence type="ECO:0000256" key="17">
    <source>
        <dbReference type="ARBA" id="ARBA00023069"/>
    </source>
</evidence>
<reference evidence="42 43" key="1">
    <citation type="submission" date="2021-06" db="EMBL/GenBank/DDBJ databases">
        <title>Chromosome-level genome assembly of the red-tail catfish (Hemibagrus wyckioides).</title>
        <authorList>
            <person name="Shao F."/>
        </authorList>
    </citation>
    <scope>NUCLEOTIDE SEQUENCE [LARGE SCALE GENOMIC DNA]</scope>
    <source>
        <strain evidence="42">EC202008001</strain>
        <tissue evidence="42">Blood</tissue>
    </source>
</reference>
<dbReference type="Gene3D" id="3.10.490.20">
    <property type="match status" value="1"/>
</dbReference>
<dbReference type="Pfam" id="PF18199">
    <property type="entry name" value="Dynein_C"/>
    <property type="match status" value="1"/>
</dbReference>
<sequence>MSVSRMSRYSIVSSEEDALRLTTVHGGGGVNGYGNGNGKIHTRRKCRNRFVKKNGQCNVQFTNMEQKSQRYLADIFTTCVDIRWRYMLLVFTLVFVVSWLVFGLAFWVIALLHGDLDNPAGDDSFTPCVLHVNGFLAAFLFSIETQTTIGYGFRCVTEECPVAIFLVVFQSIVGSIIECFMIGAIMAKMARPKKRTQTLLFSKNAVIAMRDGKLCLMWRVGNLRRSHIVEAHVRALLIKPRVTAEGEYIPLDQLDINVGFDQGLDRIFLVSPITILHEIDEESPLYGISKRDLETADFEIVVILEGMVEATAMTAQARSSYLASEILWGHRFEPVLFEEKNEYKVDYSHFHKTYEVPSTPRCSAKDMLESKCVSAADNASTFCYENELALLNRDEEDEEECSQRERQDFEQISRSLEQREAVTPVSTHLTPDQQLDIMYTQEELEQKNLTEPTPTDLERYMYYISSGLQEDVVTPLPPDHITNILKLLPASTHGKQMLQNLLEEVKSDFNFSMRKSIVDYILMDEQQRKRLSISSIPRPFPQRVICAPVPWSDSYRHAHTWCTQNLFTLNPIMQQLQQLWINNFSDLRFVQLEDFHLNSLPLLPSEFQQFIQTQCQTTRDVLLNMWLPQCASLFYTYKDAWLPLVPKRDDVVPVKARKFFSCVAALMSFQLRSLVIASLHDLLHFLSLYQDGNDFGECYDELSYTQRPLLLVKLKVEESSITFQPPLSQCWELIMNSFIHIISSADHLPRVECILFSELQEKDLTLRSVKHDELLVKDLLSRARVVYQRNSAGPHRYLKIYNKYSKLLDQSARRDILSFLQEKHSLQGFVKKIEELNSVCNEISSLRVTAPLSLFCLEAVKLHQDLCDCTENLKHLLITYALDENRQLNQSICQQYQQILTTVMSVPANTEELVELGHFLKHTSDVTLHTLQDEISEAAKRLNFLLDYTTLTGDDFKLNSRVFHWPEQIRKVCEVHKDKLTSQRDHAEDQLQKKIAELEHTLQSISKDLEVFKKKEVMSVEELRNNVEKLNEITACLEKASTQLEHINKEEFLLEREQTQLPLLQTIMTSKQPYDQLWSTALNFHTKSDIWMNGPFMQLNAEQISDDLCNMYRQMYKVMKLFSEVVAPRRVAESFRSKIDKFKQHLPILSTICNPGIKVRHWEKISSIVGFEVKPDAHTSLLNMLELGLHKHTDKLEEIGASASKEYSLEKALEKMKLEWTDLQFSFTQYRDTGTNVVSAVDDIQVLLDDHIIKTQTIKGSPFIKPIEAECKEWEERLLQVQDILDAMLKCQSSWLYLEPIFSSEDIVAQMPEEGRKFSIVDTCWRDIITEALKDRHVLVTTAQPNMLDHLQESNVFLEEILHGLNTYLEEKRLYFPRFFFLSNDELLEILSETKDPQRVQPHLKKCFEGIAKLEFSSELKITGMISSERETVPFTHPIYPAKANGMVEKWLLEVEHTMLRSVKDVIQSGLEQYPKLPRKKWVLQWPGQVVICASSIFWTSEVSNAIQNNTLPKYVEQCNAQIADIVELVRGKLSGGARLTLGALTVIDVHARDVVAKLAQDVVSSLNDFQWISQLRYYWEGKEVKVRMITTEVTYGYEYLGNSPRLVITPLTDRCYRTLMGALKLNLGGAPEGPAGTGKTETTKDLAKALAKQCVVFNCSDGLDYKAMSKFFKGLAQSGAWACFDEFNRIEASTIVDLFDWLLQPCLEFIAHNCRFLVQTSPIHLAYSLMRLYSCLLDEIEAAGQEKAESMSSQQMTMWLQSLFLFAVVWTVGGTINGDSRKKFDVFYRYLLTGMMDEHPRPKSVKLTKNSIFPERGSVYDYYFHKQGSGQWNTWTDSISKEESTIPPGANVSDLIIPTIETARQFFFLRTYLSHQVPLLFVGPTGTGKSIINSNFLMSLPKEKYTPNCLNFSARTSANQVQDIIMAKLDRRRKGVFGPPPGKKCIVYVDDLNMPAKEVYGAQPPIELLRQWIDHQHWYDKKDTSRLDIVDVLFISAMGPPGGGRNDITGETYIHTHTLVQISTLSKIFTSIIDWHFSTGFDVSFCRLGKILVQATMAVYKDAMESFLPTPSKSHYVFNLRDFARVIKGVLLCPHTHMQDGDKVIRLWIHEVYRVFYDRLIDNEDRKTFFNIVQETTSTFFKQTLDKLLCHLSPSGNVSDENIRSLFFGDYAIADLDANRSYDEIRDLQSLTRVMEHHLQEFNSMSTAPMSLVMFQFAIEHISRICRVLKQDNGHMLLVGIGGSGRSSAAKLATFISRYELFQIELTKSYGRSEWRDDLKRVMTKAGVEGKKTTFLLGDGQMKDEMFVEDVNTLLNTGDVPNMFAQDERAEIVEKMQSVAKSEGRKIDATPLSMYNFFIDRVKDNLHIVLAMSPIGDAFRNRLRMFPSLINCCTIDWFQAWPTDALEMVANKFLEDVELENQIRTEVVEMCKAFQESVQKLSERYYSQLRRHNYVTPASYLELILTFKTLLKAKRNEVDTFRNRYLIGLDKLDFATSQVAVMQQELTALQPELIRTSAETNEMMVKIEKETLEVDGKKKIVAADEKVANEAAAAAKAIKDECEGDLAEAMPALEAALSALDTLKPSDITVVKSMLNPPGPVKLVLESICVMTGIRPERKPDPGGSGKMIEDYWGPSKKLLGDMKFLESLKAFDKDNIPAANIKKIREKFIDNPDFQPALIKNVSSACEGLCKWVQAMEVYDRVAKVVAPKKERLCRAEEELAVQMKTLAVKRSELKAVEDRLCSLNDTFAVMMQKTKDLEDNIQLCSQKLVRAEKLICGLGGEKDRWTEAARSLEIKYTNLTGDVLLSSATVSYLGAFTVDYRMECQREWYKTCMKRKVPCSEDFMLSNTLGNPVLIRAWRIAGLPIDAFSTDNGIIVSNSRRWPLMIDPQGQANKWIKNMEKTNKLAIIKLSDSNYVRTLENAIQFGTPVLLENVAEELDAVLEPVLLKQTFKQQGVEYLKLGENIIEYSQDFWFYITTGLRNPHYLPEVAVKVCLLNFMITPLGLQDQLLGIVAAEEKPELEEKKNQLILESAANSKKLKEIEDKILEVLSSSQGNILEDEIAIKVLSSSKVLSEEISEKQKIASETELEIDKTRMGYRPVAEHSSILFFCISELANIEPMYQYSLTWFISLYLQSIAQSAPSEDLSTRIANILEHFTGSIYNNVCRSLFEKDKLLFALLLTVGIMQGKGQINDLIWRFLLTGGVALDNPHPNPAPEWLSDKAWSEVVRASNLPKLEGLYEDVIENVAEWKRVYDSSQPHKERFPGEWGTLGGMEHMAVLRCFRPDKLVPAVQQFIVENMGRTYIEPPTFDLAKSYSDSNCCSPLIFILSPGSDPTAVLLKFAEDVDMGGSKTQAVSLGQGQGPIAASIIDSALSNGTWVVLQNCHLATSWMPMLEKICEEVITPENTHPNFRLWLTSYPCEKFPVSILQNGVKMTNEPPKGLRANLLRSYLTDPLCDPAFLSSSTQPQAWRKLLFGLCFFHALVQERRTYGPLGWNIPYEFNESDLRISMLQIQMFLDEYEEIPLEALTYLTGECNYGGRVTDDKDRRLLLSLLSTFYSFELIHQDRYRVCEVDLYYVPPHGPYQNYLDYIRSLPITAEPGVFSLHGNADITKDNQETNQLLNGVLLTLPRQTGGGAKSPQDVVDELTEDIMSKLPPDFNTEKVMSKYPVMYEESMNTVLRQEIIRFNRLTEVVRSSLVNIRKALKGQVVMSAELENVFNSMLVGKVPAMWAAKSYPSLKPLGSYISDLLSRLHFLQEWIDNGPPAVFWLSGFYFTQSFLTGVSQNFARKYTIPIDYIGFEFEVMKQEDEMQVKPEDGVYVRGLFLEGARWDRERMVIGESQPKILFDSLPIIWLKPGESSRFLHNGVYMCPVYKTSARRGTLSTTGHSTNYVLSIELPSDQPQKHWINRGVAALCQLDD</sequence>
<evidence type="ECO:0000256" key="5">
    <source>
        <dbReference type="ARBA" id="ARBA00022490"/>
    </source>
</evidence>
<evidence type="ECO:0000256" key="9">
    <source>
        <dbReference type="ARBA" id="ARBA00022741"/>
    </source>
</evidence>
<dbReference type="FunFam" id="3.20.180.20:FF:000003">
    <property type="entry name" value="Dynein heavy chain 12, axonemal"/>
    <property type="match status" value="1"/>
</dbReference>
<evidence type="ECO:0000256" key="28">
    <source>
        <dbReference type="SAM" id="Phobius"/>
    </source>
</evidence>
<protein>
    <recommendedName>
        <fullName evidence="24">Dynein axonemal heavy chain 3</fullName>
    </recommendedName>
    <alternativeName>
        <fullName evidence="26">Axonemal beta dynein heavy chain 3</fullName>
    </alternativeName>
    <alternativeName>
        <fullName evidence="25">Ciliary dynein heavy chain 3</fullName>
    </alternativeName>
</protein>
<evidence type="ECO:0000256" key="12">
    <source>
        <dbReference type="ARBA" id="ARBA00022958"/>
    </source>
</evidence>
<dbReference type="InterPro" id="IPR003272">
    <property type="entry name" value="K_chnl_inward-rec_Kir2.2"/>
</dbReference>
<evidence type="ECO:0000256" key="26">
    <source>
        <dbReference type="ARBA" id="ARBA00082097"/>
    </source>
</evidence>
<evidence type="ECO:0000256" key="2">
    <source>
        <dbReference type="ARBA" id="ARBA00004430"/>
    </source>
</evidence>
<dbReference type="Gene3D" id="1.10.287.70">
    <property type="match status" value="1"/>
</dbReference>
<dbReference type="FunFam" id="1.20.58.1120:FF:000005">
    <property type="entry name" value="Dynein, axonemal, heavy chain 12"/>
    <property type="match status" value="1"/>
</dbReference>
<dbReference type="Gene3D" id="1.20.1270.280">
    <property type="match status" value="1"/>
</dbReference>
<feature type="domain" description="Potassium channel inwardly rectifying transmembrane" evidence="29">
    <location>
        <begin position="51"/>
        <end position="192"/>
    </location>
</feature>
<evidence type="ECO:0000256" key="10">
    <source>
        <dbReference type="ARBA" id="ARBA00022840"/>
    </source>
</evidence>
<evidence type="ECO:0000256" key="25">
    <source>
        <dbReference type="ARBA" id="ARBA00078559"/>
    </source>
</evidence>
<dbReference type="InterPro" id="IPR014756">
    <property type="entry name" value="Ig_E-set"/>
</dbReference>
<dbReference type="SUPFAM" id="SSF52540">
    <property type="entry name" value="P-loop containing nucleoside triphosphate hydrolases"/>
    <property type="match status" value="3"/>
</dbReference>
<dbReference type="Pfam" id="PF12775">
    <property type="entry name" value="AAA_7"/>
    <property type="match status" value="1"/>
</dbReference>
<dbReference type="FunFam" id="2.60.40.1400:FF:000001">
    <property type="entry name" value="G protein-activated inward rectifier potassium channel 2"/>
    <property type="match status" value="1"/>
</dbReference>
<dbReference type="InterPro" id="IPR013602">
    <property type="entry name" value="Dynein_heavy_linker"/>
</dbReference>
<dbReference type="InterPro" id="IPR035699">
    <property type="entry name" value="AAA_6"/>
</dbReference>
<dbReference type="FunFam" id="3.40.50.300:FF:000223">
    <property type="entry name" value="Dynein heavy chain 3, axonemal"/>
    <property type="match status" value="1"/>
</dbReference>
<keyword evidence="9" id="KW-0547">Nucleotide-binding</keyword>
<keyword evidence="17" id="KW-0969">Cilium</keyword>
<evidence type="ECO:0000256" key="4">
    <source>
        <dbReference type="ARBA" id="ARBA00022448"/>
    </source>
</evidence>
<feature type="transmembrane region" description="Helical" evidence="28">
    <location>
        <begin position="86"/>
        <end position="112"/>
    </location>
</feature>
<feature type="domain" description="Dynein heavy chain AAA 5 extension" evidence="38">
    <location>
        <begin position="1698"/>
        <end position="1838"/>
    </location>
</feature>
<feature type="coiled-coil region" evidence="27">
    <location>
        <begin position="977"/>
        <end position="1057"/>
    </location>
</feature>
<dbReference type="FunFam" id="1.20.920.20:FF:000006">
    <property type="entry name" value="Dynein, axonemal, heavy chain 6"/>
    <property type="match status" value="1"/>
</dbReference>
<dbReference type="InterPro" id="IPR027417">
    <property type="entry name" value="P-loop_NTPase"/>
</dbReference>
<evidence type="ECO:0000256" key="8">
    <source>
        <dbReference type="ARBA" id="ARBA00022701"/>
    </source>
</evidence>
<feature type="domain" description="Inward rectifier potassium channel C-terminal" evidence="37">
    <location>
        <begin position="199"/>
        <end position="369"/>
    </location>
</feature>
<dbReference type="GO" id="GO:0007399">
    <property type="term" value="P:nervous system development"/>
    <property type="evidence" value="ECO:0007669"/>
    <property type="project" value="UniProtKB-ARBA"/>
</dbReference>
<name>A0A9D3P8B3_9TELE</name>
<keyword evidence="18 28" id="KW-0472">Membrane</keyword>
<dbReference type="InterPro" id="IPR041647">
    <property type="entry name" value="IRK_C"/>
</dbReference>
<evidence type="ECO:0000256" key="13">
    <source>
        <dbReference type="ARBA" id="ARBA00022989"/>
    </source>
</evidence>
<feature type="domain" description="Dynein heavy chain region D6 P-loop" evidence="30">
    <location>
        <begin position="3324"/>
        <end position="3439"/>
    </location>
</feature>
<dbReference type="GO" id="GO:0034702">
    <property type="term" value="C:monoatomic ion channel complex"/>
    <property type="evidence" value="ECO:0007669"/>
    <property type="project" value="UniProtKB-KW"/>
</dbReference>
<dbReference type="InterPro" id="IPR026983">
    <property type="entry name" value="DHC"/>
</dbReference>
<keyword evidence="16" id="KW-0406">Ion transport</keyword>
<dbReference type="Pfam" id="PF17857">
    <property type="entry name" value="AAA_lid_1"/>
    <property type="match status" value="1"/>
</dbReference>
<evidence type="ECO:0000256" key="14">
    <source>
        <dbReference type="ARBA" id="ARBA00023017"/>
    </source>
</evidence>
<evidence type="ECO:0000256" key="22">
    <source>
        <dbReference type="ARBA" id="ARBA00023303"/>
    </source>
</evidence>
<dbReference type="InterPro" id="IPR042222">
    <property type="entry name" value="Dynein_2_N"/>
</dbReference>
<keyword evidence="15 27" id="KW-0175">Coiled coil</keyword>
<feature type="domain" description="Dynein heavy chain C-terminal" evidence="41">
    <location>
        <begin position="3620"/>
        <end position="3920"/>
    </location>
</feature>
<evidence type="ECO:0000259" key="33">
    <source>
        <dbReference type="Pfam" id="PF12774"/>
    </source>
</evidence>
<dbReference type="GO" id="GO:0007018">
    <property type="term" value="P:microtubule-based movement"/>
    <property type="evidence" value="ECO:0007669"/>
    <property type="project" value="InterPro"/>
</dbReference>
<proteinExistence type="inferred from homology"/>
<evidence type="ECO:0000259" key="31">
    <source>
        <dbReference type="Pfam" id="PF08393"/>
    </source>
</evidence>
<dbReference type="FunFam" id="3.40.50.300:FF:000362">
    <property type="entry name" value="Dynein, axonemal, heavy chain 6"/>
    <property type="match status" value="1"/>
</dbReference>
<feature type="domain" description="Dynein heavy chain hydrolytic ATP-binding dynein motor region" evidence="33">
    <location>
        <begin position="1596"/>
        <end position="1694"/>
    </location>
</feature>
<dbReference type="InterPro" id="IPR041466">
    <property type="entry name" value="Dynein_AAA5_ext"/>
</dbReference>
<dbReference type="Gene3D" id="6.10.140.1060">
    <property type="match status" value="1"/>
</dbReference>
<dbReference type="FunFam" id="3.40.50.300:FF:002141">
    <property type="entry name" value="Dynein heavy chain"/>
    <property type="match status" value="1"/>
</dbReference>
<evidence type="ECO:0000256" key="24">
    <source>
        <dbReference type="ARBA" id="ARBA00071812"/>
    </source>
</evidence>
<dbReference type="Pfam" id="PF03028">
    <property type="entry name" value="Dynein_heavy"/>
    <property type="match status" value="1"/>
</dbReference>
<gene>
    <name evidence="42" type="ORF">KOW79_001155</name>
</gene>
<dbReference type="FunFam" id="1.10.472.130:FF:000008">
    <property type="entry name" value="Dynein axonemal heavy chain 3"/>
    <property type="match status" value="1"/>
</dbReference>
<feature type="domain" description="Dynein heavy chain coiled coil stalk" evidence="34">
    <location>
        <begin position="2488"/>
        <end position="2828"/>
    </location>
</feature>
<keyword evidence="6" id="KW-0633">Potassium transport</keyword>
<evidence type="ECO:0000259" key="37">
    <source>
        <dbReference type="Pfam" id="PF17655"/>
    </source>
</evidence>
<dbReference type="Pfam" id="PF12781">
    <property type="entry name" value="AAA_9"/>
    <property type="match status" value="1"/>
</dbReference>
<comment type="similarity">
    <text evidence="3">Belongs to the dynein heavy chain family.</text>
</comment>
<keyword evidence="7 28" id="KW-0812">Transmembrane</keyword>
<comment type="caution">
    <text evidence="42">The sequence shown here is derived from an EMBL/GenBank/DDBJ whole genome shotgun (WGS) entry which is preliminary data.</text>
</comment>
<feature type="domain" description="Dynein heavy chain 3 AAA+ lid" evidence="39">
    <location>
        <begin position="2053"/>
        <end position="2149"/>
    </location>
</feature>
<dbReference type="Pfam" id="PF08466">
    <property type="entry name" value="IRK_N"/>
    <property type="match status" value="1"/>
</dbReference>
<keyword evidence="4" id="KW-0813">Transport</keyword>
<evidence type="ECO:0000256" key="1">
    <source>
        <dbReference type="ARBA" id="ARBA00004141"/>
    </source>
</evidence>
<dbReference type="GO" id="GO:0008569">
    <property type="term" value="F:minus-end-directed microtubule motor activity"/>
    <property type="evidence" value="ECO:0007669"/>
    <property type="project" value="InterPro"/>
</dbReference>
<dbReference type="Pfam" id="PF12774">
    <property type="entry name" value="AAA_6"/>
    <property type="match status" value="1"/>
</dbReference>